<dbReference type="EMBL" id="JANYMP010000004">
    <property type="protein sequence ID" value="MCS7477462.1"/>
    <property type="molecule type" value="Genomic_DNA"/>
</dbReference>
<feature type="chain" id="PRO_5040899573" description="Lipoprotein" evidence="1">
    <location>
        <begin position="22"/>
        <end position="169"/>
    </location>
</feature>
<gene>
    <name evidence="2" type="ORF">NZH93_11410</name>
</gene>
<dbReference type="PROSITE" id="PS51257">
    <property type="entry name" value="PROKAR_LIPOPROTEIN"/>
    <property type="match status" value="1"/>
</dbReference>
<evidence type="ECO:0000256" key="1">
    <source>
        <dbReference type="SAM" id="SignalP"/>
    </source>
</evidence>
<reference evidence="2" key="1">
    <citation type="submission" date="2022-08" db="EMBL/GenBank/DDBJ databases">
        <authorList>
            <person name="Tistechok S."/>
            <person name="Samborskyy M."/>
            <person name="Roman I."/>
        </authorList>
    </citation>
    <scope>NUCLEOTIDE SEQUENCE</scope>
    <source>
        <strain evidence="2">DSM 103496</strain>
    </source>
</reference>
<evidence type="ECO:0000313" key="3">
    <source>
        <dbReference type="Proteomes" id="UP001141259"/>
    </source>
</evidence>
<proteinExistence type="predicted"/>
<comment type="caution">
    <text evidence="2">The sequence shown here is derived from an EMBL/GenBank/DDBJ whole genome shotgun (WGS) entry which is preliminary data.</text>
</comment>
<protein>
    <recommendedName>
        <fullName evidence="4">Lipoprotein</fullName>
    </recommendedName>
</protein>
<dbReference type="Proteomes" id="UP001141259">
    <property type="component" value="Unassembled WGS sequence"/>
</dbReference>
<dbReference type="AlphaFoldDB" id="A0A9X2VJ54"/>
<feature type="signal peptide" evidence="1">
    <location>
        <begin position="1"/>
        <end position="21"/>
    </location>
</feature>
<evidence type="ECO:0000313" key="2">
    <source>
        <dbReference type="EMBL" id="MCS7477462.1"/>
    </source>
</evidence>
<sequence length="169" mass="17676">MRLGVTLVGAALVAGSVACSAADPATGSAAGVGEWVHARTGECSSPRVGSIEEFAEFVGPLRADLYAPFVQEWATCAVAPYEKLGLVVFRPGVMREFQEAWKASVAAGEVVGDPDFAFGPGFAVSATDGLERLGLRYLHCTPVEGHVMSPEPAEAEGCVYTKMHQGHGH</sequence>
<accession>A0A9X2VJ54</accession>
<dbReference type="RefSeq" id="WP_259622961.1">
    <property type="nucleotide sequence ID" value="NZ_JANYMP010000004.1"/>
</dbReference>
<organism evidence="2 3">
    <name type="scientific">Umezawaea endophytica</name>
    <dbReference type="NCBI Taxonomy" id="1654476"/>
    <lineage>
        <taxon>Bacteria</taxon>
        <taxon>Bacillati</taxon>
        <taxon>Actinomycetota</taxon>
        <taxon>Actinomycetes</taxon>
        <taxon>Pseudonocardiales</taxon>
        <taxon>Pseudonocardiaceae</taxon>
        <taxon>Umezawaea</taxon>
    </lineage>
</organism>
<evidence type="ECO:0008006" key="4">
    <source>
        <dbReference type="Google" id="ProtNLM"/>
    </source>
</evidence>
<name>A0A9X2VJ54_9PSEU</name>
<keyword evidence="1" id="KW-0732">Signal</keyword>
<keyword evidence="3" id="KW-1185">Reference proteome</keyword>